<protein>
    <recommendedName>
        <fullName evidence="4">Curli production assembly/transport component CsgG</fullName>
    </recommendedName>
</protein>
<reference evidence="2" key="1">
    <citation type="journal article" date="2014" name="Int. J. Syst. Evol. Microbiol.">
        <title>Complete genome sequence of Corynebacterium casei LMG S-19264T (=DSM 44701T), isolated from a smear-ripened cheese.</title>
        <authorList>
            <consortium name="US DOE Joint Genome Institute (JGI-PGF)"/>
            <person name="Walter F."/>
            <person name="Albersmeier A."/>
            <person name="Kalinowski J."/>
            <person name="Ruckert C."/>
        </authorList>
    </citation>
    <scope>NUCLEOTIDE SEQUENCE</scope>
    <source>
        <strain evidence="2">KCTC 23077</strain>
    </source>
</reference>
<comment type="caution">
    <text evidence="2">The sequence shown here is derived from an EMBL/GenBank/DDBJ whole genome shotgun (WGS) entry which is preliminary data.</text>
</comment>
<dbReference type="AlphaFoldDB" id="A0A918SYN1"/>
<gene>
    <name evidence="2" type="ORF">GCM10007067_15250</name>
</gene>
<dbReference type="Proteomes" id="UP000646426">
    <property type="component" value="Unassembled WGS sequence"/>
</dbReference>
<evidence type="ECO:0000256" key="1">
    <source>
        <dbReference type="SAM" id="SignalP"/>
    </source>
</evidence>
<dbReference type="EMBL" id="BMYD01000002">
    <property type="protein sequence ID" value="GHA78793.1"/>
    <property type="molecule type" value="Genomic_DNA"/>
</dbReference>
<accession>A0A918SYN1</accession>
<keyword evidence="1" id="KW-0732">Signal</keyword>
<evidence type="ECO:0000313" key="3">
    <source>
        <dbReference type="Proteomes" id="UP000646426"/>
    </source>
</evidence>
<evidence type="ECO:0008006" key="4">
    <source>
        <dbReference type="Google" id="ProtNLM"/>
    </source>
</evidence>
<organism evidence="2 3">
    <name type="scientific">Cognatilysobacter bugurensis</name>
    <dbReference type="NCBI Taxonomy" id="543356"/>
    <lineage>
        <taxon>Bacteria</taxon>
        <taxon>Pseudomonadati</taxon>
        <taxon>Pseudomonadota</taxon>
        <taxon>Gammaproteobacteria</taxon>
        <taxon>Lysobacterales</taxon>
        <taxon>Lysobacteraceae</taxon>
        <taxon>Cognatilysobacter</taxon>
    </lineage>
</organism>
<keyword evidence="3" id="KW-1185">Reference proteome</keyword>
<proteinExistence type="predicted"/>
<feature type="signal peptide" evidence="1">
    <location>
        <begin position="1"/>
        <end position="23"/>
    </location>
</feature>
<feature type="chain" id="PRO_5037687529" description="Curli production assembly/transport component CsgG" evidence="1">
    <location>
        <begin position="24"/>
        <end position="332"/>
    </location>
</feature>
<evidence type="ECO:0000313" key="2">
    <source>
        <dbReference type="EMBL" id="GHA78793.1"/>
    </source>
</evidence>
<name>A0A918SYN1_9GAMM</name>
<sequence length="332" mass="34844">MKNTIQRAALFAALMCAFGPSFAETMQAPLQEEGPIRTYLLVDSTINELQGQVGGPPAASQALHHATSYHAVDSAMRTVPGMSYGQAYGAGMAGGLIAGVIIEGAIQAERNRAIAPVRAALTKGVLQRAMLAALSKRFADEGRTVDKRVIVPSVDLRVIKRAVGSESPAEVFGFDAKGGPLVTLLSDNRRIAVQAELTQYAREKGRYVRQRQLRATLVSAASPADADALAYWSDQGARRVLETVDTAANLMVGELLAMDPAGLPEVGEDTKVDLELEGERVSASGVLLREDAGHVFLVTPGGWLRILPGRAAPSGEPGVAAVHGVDTAAGAL</sequence>
<reference evidence="2" key="2">
    <citation type="submission" date="2020-09" db="EMBL/GenBank/DDBJ databases">
        <authorList>
            <person name="Sun Q."/>
            <person name="Kim S."/>
        </authorList>
    </citation>
    <scope>NUCLEOTIDE SEQUENCE</scope>
    <source>
        <strain evidence="2">KCTC 23077</strain>
    </source>
</reference>